<dbReference type="Proteomes" id="UP000199771">
    <property type="component" value="Unassembled WGS sequence"/>
</dbReference>
<dbReference type="RefSeq" id="WP_091533532.1">
    <property type="nucleotide sequence ID" value="NZ_FOOC01000006.1"/>
</dbReference>
<dbReference type="InterPro" id="IPR052966">
    <property type="entry name" value="Beta-lactamase_Reg"/>
</dbReference>
<keyword evidence="1" id="KW-0472">Membrane</keyword>
<evidence type="ECO:0000256" key="1">
    <source>
        <dbReference type="SAM" id="Phobius"/>
    </source>
</evidence>
<name>A0A1I2J9F2_9GAMM</name>
<keyword evidence="1" id="KW-0812">Transmembrane</keyword>
<dbReference type="OrthoDB" id="9811967at2"/>
<feature type="transmembrane region" description="Helical" evidence="1">
    <location>
        <begin position="142"/>
        <end position="163"/>
    </location>
</feature>
<protein>
    <submittedName>
        <fullName evidence="2">AmpE protein</fullName>
    </submittedName>
</protein>
<dbReference type="STRING" id="1076937.SAMN04488120_106104"/>
<dbReference type="PANTHER" id="PTHR38684:SF1">
    <property type="entry name" value="PROTEIN AMPE"/>
    <property type="match status" value="1"/>
</dbReference>
<evidence type="ECO:0000313" key="2">
    <source>
        <dbReference type="EMBL" id="SFF51405.1"/>
    </source>
</evidence>
<dbReference type="GO" id="GO:0046677">
    <property type="term" value="P:response to antibiotic"/>
    <property type="evidence" value="ECO:0007669"/>
    <property type="project" value="TreeGrafter"/>
</dbReference>
<dbReference type="GO" id="GO:0009236">
    <property type="term" value="P:cobalamin biosynthetic process"/>
    <property type="evidence" value="ECO:0007669"/>
    <property type="project" value="UniProtKB-UniPathway"/>
</dbReference>
<reference evidence="2 3" key="1">
    <citation type="submission" date="2016-10" db="EMBL/GenBank/DDBJ databases">
        <authorList>
            <person name="de Groot N.N."/>
        </authorList>
    </citation>
    <scope>NUCLEOTIDE SEQUENCE [LARGE SCALE GENOMIC DNA]</scope>
    <source>
        <strain evidence="2 3">DSM 23609</strain>
    </source>
</reference>
<keyword evidence="1" id="KW-1133">Transmembrane helix</keyword>
<dbReference type="EMBL" id="FOOC01000006">
    <property type="protein sequence ID" value="SFF51405.1"/>
    <property type="molecule type" value="Genomic_DNA"/>
</dbReference>
<gene>
    <name evidence="2" type="ORF">SAMN04488120_106104</name>
</gene>
<dbReference type="GO" id="GO:0005886">
    <property type="term" value="C:plasma membrane"/>
    <property type="evidence" value="ECO:0007669"/>
    <property type="project" value="TreeGrafter"/>
</dbReference>
<keyword evidence="3" id="KW-1185">Reference proteome</keyword>
<dbReference type="AlphaFoldDB" id="A0A1I2J9F2"/>
<dbReference type="PANTHER" id="PTHR38684">
    <property type="entry name" value="PROTEIN AMPE"/>
    <property type="match status" value="1"/>
</dbReference>
<dbReference type="Pfam" id="PF17113">
    <property type="entry name" value="AmpE"/>
    <property type="match status" value="1"/>
</dbReference>
<proteinExistence type="predicted"/>
<feature type="transmembrane region" description="Helical" evidence="1">
    <location>
        <begin position="271"/>
        <end position="287"/>
    </location>
</feature>
<sequence>MTLIGILLALGLERMLGHLHGFRQPLLFLTAMRRLQAVLPAGLWRSPLLPLGVVALPTVAVGWAFGQIEGPIVDLILSAGVLLLCLGPRDLAADVHDWLRARADGDVVRAAQIARALQRGPEPDETHRSLTGALFIQSHEKLFGVLLWFFVFGPAGAVAYRLASRLPRYLAETVPESSALAVADALHAGLAWLPARITALLYGLAGSLDDALLAWRRLLRDPAHGWRAQTWAVLAEVATAALGVEESDGGVVVPASLDALLDEVLNMQRRALLILLAAFALFATGTLL</sequence>
<organism evidence="2 3">
    <name type="scientific">Fontimonas thermophila</name>
    <dbReference type="NCBI Taxonomy" id="1076937"/>
    <lineage>
        <taxon>Bacteria</taxon>
        <taxon>Pseudomonadati</taxon>
        <taxon>Pseudomonadota</taxon>
        <taxon>Gammaproteobacteria</taxon>
        <taxon>Nevskiales</taxon>
        <taxon>Nevskiaceae</taxon>
        <taxon>Fontimonas</taxon>
    </lineage>
</organism>
<dbReference type="UniPathway" id="UPA00148"/>
<dbReference type="InterPro" id="IPR031347">
    <property type="entry name" value="AmpE"/>
</dbReference>
<accession>A0A1I2J9F2</accession>
<evidence type="ECO:0000313" key="3">
    <source>
        <dbReference type="Proteomes" id="UP000199771"/>
    </source>
</evidence>